<evidence type="ECO:0000313" key="8">
    <source>
        <dbReference type="Proteomes" id="UP000243904"/>
    </source>
</evidence>
<dbReference type="PROSITE" id="PS00397">
    <property type="entry name" value="RECOMBINASES_1"/>
    <property type="match status" value="1"/>
</dbReference>
<evidence type="ECO:0000256" key="5">
    <source>
        <dbReference type="PROSITE-ProRule" id="PRU10137"/>
    </source>
</evidence>
<dbReference type="Gene3D" id="3.40.50.1390">
    <property type="entry name" value="Resolvase, N-terminal catalytic domain"/>
    <property type="match status" value="1"/>
</dbReference>
<dbReference type="InterPro" id="IPR006119">
    <property type="entry name" value="Resolv_N"/>
</dbReference>
<feature type="active site" description="O-(5'-phospho-DNA)-serine intermediate" evidence="4 5">
    <location>
        <position position="28"/>
    </location>
</feature>
<keyword evidence="8" id="KW-1185">Reference proteome</keyword>
<dbReference type="Pfam" id="PF07508">
    <property type="entry name" value="Recombinase"/>
    <property type="match status" value="1"/>
</dbReference>
<dbReference type="InterPro" id="IPR036162">
    <property type="entry name" value="Resolvase-like_N_sf"/>
</dbReference>
<dbReference type="CDD" id="cd00338">
    <property type="entry name" value="Ser_Recombinase"/>
    <property type="match status" value="1"/>
</dbReference>
<dbReference type="SUPFAM" id="SSF53041">
    <property type="entry name" value="Resolvase-like"/>
    <property type="match status" value="1"/>
</dbReference>
<keyword evidence="1" id="KW-0229">DNA integration</keyword>
<dbReference type="EMBL" id="LT629750">
    <property type="protein sequence ID" value="SDS77352.1"/>
    <property type="molecule type" value="Genomic_DNA"/>
</dbReference>
<keyword evidence="2" id="KW-0238">DNA-binding</keyword>
<evidence type="ECO:0000256" key="1">
    <source>
        <dbReference type="ARBA" id="ARBA00022908"/>
    </source>
</evidence>
<evidence type="ECO:0000259" key="6">
    <source>
        <dbReference type="PROSITE" id="PS51736"/>
    </source>
</evidence>
<dbReference type="Gene3D" id="3.90.1750.20">
    <property type="entry name" value="Putative Large Serine Recombinase, Chain B, Domain 2"/>
    <property type="match status" value="1"/>
</dbReference>
<dbReference type="GO" id="GO:0015074">
    <property type="term" value="P:DNA integration"/>
    <property type="evidence" value="ECO:0007669"/>
    <property type="project" value="UniProtKB-KW"/>
</dbReference>
<dbReference type="Proteomes" id="UP000243904">
    <property type="component" value="Chromosome I"/>
</dbReference>
<dbReference type="RefSeq" id="WP_146687906.1">
    <property type="nucleotide sequence ID" value="NZ_LT629750.1"/>
</dbReference>
<dbReference type="PANTHER" id="PTHR30461:SF23">
    <property type="entry name" value="DNA RECOMBINASE-RELATED"/>
    <property type="match status" value="1"/>
</dbReference>
<keyword evidence="3" id="KW-0233">DNA recombination</keyword>
<accession>A0A1H1UXU1</accession>
<evidence type="ECO:0000313" key="7">
    <source>
        <dbReference type="EMBL" id="SDS77352.1"/>
    </source>
</evidence>
<evidence type="ECO:0000256" key="2">
    <source>
        <dbReference type="ARBA" id="ARBA00023125"/>
    </source>
</evidence>
<dbReference type="AlphaFoldDB" id="A0A1H1UXU1"/>
<dbReference type="InterPro" id="IPR006118">
    <property type="entry name" value="Recombinase_CS"/>
</dbReference>
<name>A0A1H1UXU1_9BRAD</name>
<dbReference type="GO" id="GO:0003677">
    <property type="term" value="F:DNA binding"/>
    <property type="evidence" value="ECO:0007669"/>
    <property type="project" value="UniProtKB-KW"/>
</dbReference>
<dbReference type="InterPro" id="IPR050639">
    <property type="entry name" value="SSR_resolvase"/>
</dbReference>
<dbReference type="FunFam" id="3.40.50.1390:FF:000008">
    <property type="entry name" value="DNA recombinase"/>
    <property type="match status" value="1"/>
</dbReference>
<dbReference type="SMART" id="SM00857">
    <property type="entry name" value="Resolvase"/>
    <property type="match status" value="1"/>
</dbReference>
<dbReference type="PANTHER" id="PTHR30461">
    <property type="entry name" value="DNA-INVERTASE FROM LAMBDOID PROPHAGE"/>
    <property type="match status" value="1"/>
</dbReference>
<dbReference type="PROSITE" id="PS51736">
    <property type="entry name" value="RECOMBINASES_3"/>
    <property type="match status" value="1"/>
</dbReference>
<organism evidence="7 8">
    <name type="scientific">Bradyrhizobium canariense</name>
    <dbReference type="NCBI Taxonomy" id="255045"/>
    <lineage>
        <taxon>Bacteria</taxon>
        <taxon>Pseudomonadati</taxon>
        <taxon>Pseudomonadota</taxon>
        <taxon>Alphaproteobacteria</taxon>
        <taxon>Hyphomicrobiales</taxon>
        <taxon>Nitrobacteraceae</taxon>
        <taxon>Bradyrhizobium</taxon>
    </lineage>
</organism>
<sequence>MPNALVVHKAKLPLHQKALRAAQYVRVSTDRQRYSIQNQAAVIAAYAHAHNMTIVRTYSDEGESGLRIKNRAGLTQLITDVRFGCADFNWILVYDVSRWGRFQDVDESAHYEFVCKRAGLRVAYCAEQFDNDGSMLSSIVKNLKRVMAAEYSRELSAKVRAGQRRLAGLGFKQGGPAGYALRRELVDENMRPKGLLRKGERKYLNSDRVKLRRGSADEIATVNWVFHQYIDEHKSAAEIARQLNQKAIPSERQGPWNCGMVSRLLRNESYIGNLVYNRMSRYLGQRAVSNPAHMWIRTLGVVEPTVEKRLFLSAQKIIRERRVDLTEDEMLDRLRNTLKRRGRLSTSIINDTVGLPSSATYMAHFGTMRNAYKLIGYTTKRDCDWIDSSQYWAGAMAKISTSLTAAIENAGGHAEINEPADGLLVSGKVGVAFRVARCTPGRLTSHSPRWTIQRRKHLAAGWIAAIRLAEANKAVLDYLLVPSNSLVDRTIKFTETARSRHRVRRFDTIEALVRAIITCLDKSGAVPANAMRLNIQPRSRRSTRKSASLP</sequence>
<evidence type="ECO:0000256" key="4">
    <source>
        <dbReference type="PIRSR" id="PIRSR606118-50"/>
    </source>
</evidence>
<feature type="domain" description="Resolvase/invertase-type recombinase catalytic" evidence="6">
    <location>
        <begin position="20"/>
        <end position="170"/>
    </location>
</feature>
<proteinExistence type="predicted"/>
<dbReference type="GO" id="GO:0000150">
    <property type="term" value="F:DNA strand exchange activity"/>
    <property type="evidence" value="ECO:0007669"/>
    <property type="project" value="InterPro"/>
</dbReference>
<gene>
    <name evidence="7" type="ORF">SAMN05444158_3154</name>
</gene>
<protein>
    <submittedName>
        <fullName evidence="7">Site-specific DNA recombinase</fullName>
    </submittedName>
</protein>
<dbReference type="InterPro" id="IPR038109">
    <property type="entry name" value="DNA_bind_recomb_sf"/>
</dbReference>
<reference evidence="8" key="1">
    <citation type="submission" date="2016-10" db="EMBL/GenBank/DDBJ databases">
        <authorList>
            <person name="Varghese N."/>
            <person name="Submissions S."/>
        </authorList>
    </citation>
    <scope>NUCLEOTIDE SEQUENCE [LARGE SCALE GENOMIC DNA]</scope>
    <source>
        <strain evidence="8">GAS369</strain>
    </source>
</reference>
<dbReference type="InterPro" id="IPR011109">
    <property type="entry name" value="DNA_bind_recombinase_dom"/>
</dbReference>
<dbReference type="Pfam" id="PF00239">
    <property type="entry name" value="Resolvase"/>
    <property type="match status" value="1"/>
</dbReference>
<evidence type="ECO:0000256" key="3">
    <source>
        <dbReference type="ARBA" id="ARBA00023172"/>
    </source>
</evidence>